<name>A0ABM7P0H1_9BACT</name>
<accession>A0ABM7P0H1</accession>
<reference evidence="2 3" key="1">
    <citation type="journal article" date="2022" name="Int. J. Syst. Evol. Microbiol.">
        <title>Prevotella herbatica sp. nov., a plant polysaccharide-decomposing anaerobic bacterium isolated from a methanogenic reactor.</title>
        <authorList>
            <person name="Uek A."/>
            <person name="Tonouchi A."/>
            <person name="Kaku N."/>
            <person name="Ueki K."/>
        </authorList>
    </citation>
    <scope>NUCLEOTIDE SEQUENCE [LARGE SCALE GENOMIC DNA]</scope>
    <source>
        <strain evidence="2 3">WR041</strain>
    </source>
</reference>
<evidence type="ECO:0000313" key="3">
    <source>
        <dbReference type="Proteomes" id="UP001319045"/>
    </source>
</evidence>
<gene>
    <name evidence="2" type="ORF">prwr041_21620</name>
</gene>
<sequence>MEITKKPKKNKALNLHEKNQVIKVNDGFFAKPLNEDYHIKVYYDEIIWVEAISNYSYIHFKKSKTMSLAYNIGRVEKLLLTETFVRINRSEIINIHLVDKYCGNMVSIAGHGFTVSPSCRQYVFSCFLELRRDE</sequence>
<dbReference type="PROSITE" id="PS50930">
    <property type="entry name" value="HTH_LYTTR"/>
    <property type="match status" value="1"/>
</dbReference>
<protein>
    <submittedName>
        <fullName evidence="2">LytTR family transcriptional regulator</fullName>
    </submittedName>
</protein>
<dbReference type="Proteomes" id="UP001319045">
    <property type="component" value="Chromosome"/>
</dbReference>
<dbReference type="SMART" id="SM00850">
    <property type="entry name" value="LytTR"/>
    <property type="match status" value="1"/>
</dbReference>
<dbReference type="EMBL" id="AP024484">
    <property type="protein sequence ID" value="BCS86269.1"/>
    <property type="molecule type" value="Genomic_DNA"/>
</dbReference>
<dbReference type="RefSeq" id="WP_207153835.1">
    <property type="nucleotide sequence ID" value="NZ_AP024484.1"/>
</dbReference>
<feature type="domain" description="HTH LytTR-type" evidence="1">
    <location>
        <begin position="39"/>
        <end position="96"/>
    </location>
</feature>
<evidence type="ECO:0000259" key="1">
    <source>
        <dbReference type="PROSITE" id="PS50930"/>
    </source>
</evidence>
<dbReference type="Gene3D" id="2.40.50.1020">
    <property type="entry name" value="LytTr DNA-binding domain"/>
    <property type="match status" value="1"/>
</dbReference>
<evidence type="ECO:0000313" key="2">
    <source>
        <dbReference type="EMBL" id="BCS86269.1"/>
    </source>
</evidence>
<dbReference type="Pfam" id="PF04397">
    <property type="entry name" value="LytTR"/>
    <property type="match status" value="1"/>
</dbReference>
<dbReference type="InterPro" id="IPR007492">
    <property type="entry name" value="LytTR_DNA-bd_dom"/>
</dbReference>
<keyword evidence="3" id="KW-1185">Reference proteome</keyword>
<organism evidence="2 3">
    <name type="scientific">Prevotella herbatica</name>
    <dbReference type="NCBI Taxonomy" id="2801997"/>
    <lineage>
        <taxon>Bacteria</taxon>
        <taxon>Pseudomonadati</taxon>
        <taxon>Bacteroidota</taxon>
        <taxon>Bacteroidia</taxon>
        <taxon>Bacteroidales</taxon>
        <taxon>Prevotellaceae</taxon>
        <taxon>Prevotella</taxon>
    </lineage>
</organism>
<proteinExistence type="predicted"/>